<dbReference type="AlphaFoldDB" id="A0A917IWL2"/>
<dbReference type="Gene3D" id="2.60.40.10">
    <property type="entry name" value="Immunoglobulins"/>
    <property type="match status" value="1"/>
</dbReference>
<feature type="domain" description="Secretion system C-terminal sorting" evidence="10">
    <location>
        <begin position="926"/>
        <end position="999"/>
    </location>
</feature>
<keyword evidence="12" id="KW-1185">Reference proteome</keyword>
<dbReference type="Pfam" id="PF18962">
    <property type="entry name" value="Por_Secre_tail"/>
    <property type="match status" value="1"/>
</dbReference>
<dbReference type="Gene3D" id="3.40.390.10">
    <property type="entry name" value="Collagenase (Catalytic Domain)"/>
    <property type="match status" value="1"/>
</dbReference>
<dbReference type="GO" id="GO:0046872">
    <property type="term" value="F:metal ion binding"/>
    <property type="evidence" value="ECO:0007669"/>
    <property type="project" value="UniProtKB-KW"/>
</dbReference>
<keyword evidence="5" id="KW-0378">Hydrolase</keyword>
<dbReference type="PANTHER" id="PTHR47466:SF1">
    <property type="entry name" value="METALLOPROTEASE MEP1 (AFU_ORTHOLOGUE AFUA_1G07730)-RELATED"/>
    <property type="match status" value="1"/>
</dbReference>
<dbReference type="EMBL" id="BMIB01000002">
    <property type="protein sequence ID" value="GGH65313.1"/>
    <property type="molecule type" value="Genomic_DNA"/>
</dbReference>
<dbReference type="Proteomes" id="UP000627292">
    <property type="component" value="Unassembled WGS sequence"/>
</dbReference>
<organism evidence="11 12">
    <name type="scientific">Filimonas zeae</name>
    <dbReference type="NCBI Taxonomy" id="1737353"/>
    <lineage>
        <taxon>Bacteria</taxon>
        <taxon>Pseudomonadati</taxon>
        <taxon>Bacteroidota</taxon>
        <taxon>Chitinophagia</taxon>
        <taxon>Chitinophagales</taxon>
        <taxon>Chitinophagaceae</taxon>
        <taxon>Filimonas</taxon>
    </lineage>
</organism>
<evidence type="ECO:0000256" key="8">
    <source>
        <dbReference type="ARBA" id="ARBA00023157"/>
    </source>
</evidence>
<reference evidence="11" key="1">
    <citation type="journal article" date="2014" name="Int. J. Syst. Evol. Microbiol.">
        <title>Complete genome sequence of Corynebacterium casei LMG S-19264T (=DSM 44701T), isolated from a smear-ripened cheese.</title>
        <authorList>
            <consortium name="US DOE Joint Genome Institute (JGI-PGF)"/>
            <person name="Walter F."/>
            <person name="Albersmeier A."/>
            <person name="Kalinowski J."/>
            <person name="Ruckert C."/>
        </authorList>
    </citation>
    <scope>NUCLEOTIDE SEQUENCE</scope>
    <source>
        <strain evidence="11">CGMCC 1.15290</strain>
    </source>
</reference>
<evidence type="ECO:0000256" key="2">
    <source>
        <dbReference type="ARBA" id="ARBA00022670"/>
    </source>
</evidence>
<keyword evidence="8" id="KW-1015">Disulfide bond</keyword>
<evidence type="ECO:0000256" key="5">
    <source>
        <dbReference type="ARBA" id="ARBA00022801"/>
    </source>
</evidence>
<proteinExistence type="inferred from homology"/>
<dbReference type="Pfam" id="PF05572">
    <property type="entry name" value="Peptidase_M43"/>
    <property type="match status" value="1"/>
</dbReference>
<evidence type="ECO:0000256" key="1">
    <source>
        <dbReference type="ARBA" id="ARBA00008721"/>
    </source>
</evidence>
<dbReference type="InterPro" id="IPR013783">
    <property type="entry name" value="Ig-like_fold"/>
</dbReference>
<comment type="caution">
    <text evidence="11">The sequence shown here is derived from an EMBL/GenBank/DDBJ whole genome shotgun (WGS) entry which is preliminary data.</text>
</comment>
<name>A0A917IWL2_9BACT</name>
<evidence type="ECO:0008006" key="13">
    <source>
        <dbReference type="Google" id="ProtNLM"/>
    </source>
</evidence>
<evidence type="ECO:0000256" key="3">
    <source>
        <dbReference type="ARBA" id="ARBA00022723"/>
    </source>
</evidence>
<keyword evidence="3" id="KW-0479">Metal-binding</keyword>
<feature type="domain" description="Peptidase M43 pregnancy-associated plasma-A" evidence="9">
    <location>
        <begin position="154"/>
        <end position="311"/>
    </location>
</feature>
<dbReference type="InterPro" id="IPR026444">
    <property type="entry name" value="Secre_tail"/>
</dbReference>
<dbReference type="PANTHER" id="PTHR47466">
    <property type="match status" value="1"/>
</dbReference>
<accession>A0A917IWL2</accession>
<keyword evidence="4" id="KW-0732">Signal</keyword>
<dbReference type="GO" id="GO:0006508">
    <property type="term" value="P:proteolysis"/>
    <property type="evidence" value="ECO:0007669"/>
    <property type="project" value="UniProtKB-KW"/>
</dbReference>
<evidence type="ECO:0000256" key="4">
    <source>
        <dbReference type="ARBA" id="ARBA00022729"/>
    </source>
</evidence>
<gene>
    <name evidence="11" type="ORF">GCM10011379_18310</name>
</gene>
<dbReference type="SUPFAM" id="SSF55486">
    <property type="entry name" value="Metalloproteases ('zincins'), catalytic domain"/>
    <property type="match status" value="1"/>
</dbReference>
<dbReference type="InterPro" id="IPR008754">
    <property type="entry name" value="Peptidase_M43"/>
</dbReference>
<evidence type="ECO:0000259" key="10">
    <source>
        <dbReference type="Pfam" id="PF18962"/>
    </source>
</evidence>
<keyword evidence="7" id="KW-0482">Metalloprotease</keyword>
<evidence type="ECO:0000313" key="12">
    <source>
        <dbReference type="Proteomes" id="UP000627292"/>
    </source>
</evidence>
<reference evidence="11" key="2">
    <citation type="submission" date="2020-09" db="EMBL/GenBank/DDBJ databases">
        <authorList>
            <person name="Sun Q."/>
            <person name="Zhou Y."/>
        </authorList>
    </citation>
    <scope>NUCLEOTIDE SEQUENCE</scope>
    <source>
        <strain evidence="11">CGMCC 1.15290</strain>
    </source>
</reference>
<keyword evidence="6" id="KW-0862">Zinc</keyword>
<sequence>MEAMQATLQQHPELAAQWKAEGEQKYQNYLQRAASGTLTATRNTGSSPYSNAGNEIVIPVVVHIVLPNPQLVTDRDVYEQIEKLNIDYAGINADKSILPAAFLARAGNTRIRFLLARTDTLGAFTSGIERKTSSTTYSINSYNEVKANITGGMNAWDVSRYYNVWVTRFSDGVLGVSTFPYTTPQRQQGTVVNYIAFGNNPAYVSPSYNLGRTLVHETGHFFYLYHIWGDDDGACNGSDFDTQSGYDLPVNCTDDTPNQGNSSDGILAGTITDACNTTAPGINYQNYMDYSYDVSYGMFTTGQICRMENALTVYRSTLANSQTDIPPAGVNDAALVTLTPGIRSGLNIPVVCNGSAITARLRNLSNSLLTRATFTVQLDGVTVNTQVWTGSLAVGSDALVDLGAVNAITGNHTLTVFTTQPNNTGDSYTANDTLTRIVYINNASVTVPFTENFESATFPAAGWYISNPDNGTTWTRSTNAAASGTGSAVINNASNTRSRWDDLVTPPIDFDTDTDSSRLTFSVAYRSRGTSFYDALEVAISNNCGNDFVVVYRKTPPSLPTVSGTGSSSFIPNSAQWRRDTVDLTPYLVSGQKMIIRFRNMSGAGSNLYLDSIDVSKVSLTAIDATIQNVYAEDFLCNAFTIHPAATLSNKGRMALSSASIHYQLDNNAPAVQAWTGNLVTGDTTLITLPALTASGTGQHTVTVWVTQPNNTADGKPSNDTLYKGISIFGIVNAPLTESFEGTFVPESWGVYNPDNKTTWQKVRKAATLAQLSDTAAAVMTNFGYIYSNATDELRTPVVKYGTVDSLFLLFDVAAGYSAVAGTPDTLQVLVTSDCGATYQSVYKKTGLELQTVSGTSSGIPFTPSDTGAYRRDSINLTNLLPASGNFQVVFRSISNGRNNIYIDNVNIKTKVVLPALKEKGFLITPNPTVNGNFVIQHYQIPEKLTGVCVYDMQGRLVAVKNYLAGTAPAYLPVNIAHCATGIYIVKLYYTDHSYSTKLLKQ</sequence>
<dbReference type="NCBIfam" id="NF038128">
    <property type="entry name" value="choice_anch_J"/>
    <property type="match status" value="2"/>
</dbReference>
<keyword evidence="2" id="KW-0645">Protease</keyword>
<dbReference type="GO" id="GO:0008237">
    <property type="term" value="F:metallopeptidase activity"/>
    <property type="evidence" value="ECO:0007669"/>
    <property type="project" value="UniProtKB-KW"/>
</dbReference>
<evidence type="ECO:0000256" key="7">
    <source>
        <dbReference type="ARBA" id="ARBA00023049"/>
    </source>
</evidence>
<protein>
    <recommendedName>
        <fullName evidence="13">Por secretion system C-terminal sorting domain-containing protein</fullName>
    </recommendedName>
</protein>
<comment type="similarity">
    <text evidence="1">Belongs to the peptidase M43B family.</text>
</comment>
<evidence type="ECO:0000313" key="11">
    <source>
        <dbReference type="EMBL" id="GGH65313.1"/>
    </source>
</evidence>
<evidence type="ECO:0000259" key="9">
    <source>
        <dbReference type="Pfam" id="PF05572"/>
    </source>
</evidence>
<dbReference type="NCBIfam" id="TIGR04183">
    <property type="entry name" value="Por_Secre_tail"/>
    <property type="match status" value="1"/>
</dbReference>
<evidence type="ECO:0000256" key="6">
    <source>
        <dbReference type="ARBA" id="ARBA00022833"/>
    </source>
</evidence>
<dbReference type="InterPro" id="IPR024079">
    <property type="entry name" value="MetalloPept_cat_dom_sf"/>
</dbReference>